<gene>
    <name evidence="3" type="ORF">NLU13_3630</name>
</gene>
<dbReference type="InterPro" id="IPR029058">
    <property type="entry name" value="AB_hydrolase_fold"/>
</dbReference>
<feature type="compositionally biased region" description="Polar residues" evidence="1">
    <location>
        <begin position="339"/>
        <end position="349"/>
    </location>
</feature>
<accession>A0AA39GQ46</accession>
<name>A0AA39GQ46_SARSR</name>
<feature type="compositionally biased region" description="Low complexity" evidence="1">
    <location>
        <begin position="321"/>
        <end position="333"/>
    </location>
</feature>
<dbReference type="SMART" id="SM01127">
    <property type="entry name" value="DDHD"/>
    <property type="match status" value="1"/>
</dbReference>
<keyword evidence="4" id="KW-1185">Reference proteome</keyword>
<dbReference type="GO" id="GO:0004620">
    <property type="term" value="F:phospholipase activity"/>
    <property type="evidence" value="ECO:0007669"/>
    <property type="project" value="TreeGrafter"/>
</dbReference>
<dbReference type="Proteomes" id="UP001175261">
    <property type="component" value="Unassembled WGS sequence"/>
</dbReference>
<dbReference type="GO" id="GO:0005737">
    <property type="term" value="C:cytoplasm"/>
    <property type="evidence" value="ECO:0007669"/>
    <property type="project" value="TreeGrafter"/>
</dbReference>
<organism evidence="3 4">
    <name type="scientific">Sarocladium strictum</name>
    <name type="common">Black bundle disease fungus</name>
    <name type="synonym">Acremonium strictum</name>
    <dbReference type="NCBI Taxonomy" id="5046"/>
    <lineage>
        <taxon>Eukaryota</taxon>
        <taxon>Fungi</taxon>
        <taxon>Dikarya</taxon>
        <taxon>Ascomycota</taxon>
        <taxon>Pezizomycotina</taxon>
        <taxon>Sordariomycetes</taxon>
        <taxon>Hypocreomycetidae</taxon>
        <taxon>Hypocreales</taxon>
        <taxon>Sarocladiaceae</taxon>
        <taxon>Sarocladium</taxon>
    </lineage>
</organism>
<evidence type="ECO:0000256" key="1">
    <source>
        <dbReference type="SAM" id="MobiDB-lite"/>
    </source>
</evidence>
<dbReference type="GO" id="GO:0046872">
    <property type="term" value="F:metal ion binding"/>
    <property type="evidence" value="ECO:0007669"/>
    <property type="project" value="InterPro"/>
</dbReference>
<protein>
    <recommendedName>
        <fullName evidence="2">DDHD domain-containing protein</fullName>
    </recommendedName>
</protein>
<evidence type="ECO:0000313" key="4">
    <source>
        <dbReference type="Proteomes" id="UP001175261"/>
    </source>
</evidence>
<dbReference type="PANTHER" id="PTHR23509:SF6">
    <property type="entry name" value="PHOSPHOLIPASE C1020.13C-RELATED"/>
    <property type="match status" value="1"/>
</dbReference>
<comment type="caution">
    <text evidence="3">The sequence shown here is derived from an EMBL/GenBank/DDBJ whole genome shotgun (WGS) entry which is preliminary data.</text>
</comment>
<dbReference type="Pfam" id="PF02862">
    <property type="entry name" value="DDHD"/>
    <property type="match status" value="2"/>
</dbReference>
<dbReference type="InterPro" id="IPR058055">
    <property type="entry name" value="PA-PLA1"/>
</dbReference>
<dbReference type="PROSITE" id="PS51043">
    <property type="entry name" value="DDHD"/>
    <property type="match status" value="1"/>
</dbReference>
<feature type="compositionally biased region" description="Basic and acidic residues" evidence="1">
    <location>
        <begin position="120"/>
        <end position="135"/>
    </location>
</feature>
<feature type="compositionally biased region" description="Polar residues" evidence="1">
    <location>
        <begin position="229"/>
        <end position="242"/>
    </location>
</feature>
<evidence type="ECO:0000313" key="3">
    <source>
        <dbReference type="EMBL" id="KAK0390057.1"/>
    </source>
</evidence>
<feature type="region of interest" description="Disordered" evidence="1">
    <location>
        <begin position="928"/>
        <end position="958"/>
    </location>
</feature>
<dbReference type="InterPro" id="IPR004177">
    <property type="entry name" value="DDHD_dom"/>
</dbReference>
<dbReference type="SUPFAM" id="SSF53474">
    <property type="entry name" value="alpha/beta-Hydrolases"/>
    <property type="match status" value="1"/>
</dbReference>
<feature type="region of interest" description="Disordered" evidence="1">
    <location>
        <begin position="120"/>
        <end position="142"/>
    </location>
</feature>
<dbReference type="PANTHER" id="PTHR23509">
    <property type="entry name" value="PA-PL1 PHOSPHOLIPASE FAMILY"/>
    <property type="match status" value="1"/>
</dbReference>
<evidence type="ECO:0000259" key="2">
    <source>
        <dbReference type="PROSITE" id="PS51043"/>
    </source>
</evidence>
<proteinExistence type="predicted"/>
<dbReference type="AlphaFoldDB" id="A0AA39GQ46"/>
<dbReference type="EMBL" id="JAPDFR010000002">
    <property type="protein sequence ID" value="KAK0390057.1"/>
    <property type="molecule type" value="Genomic_DNA"/>
</dbReference>
<sequence length="1054" mass="116564">MSIPDGCPRLISPPDPFVSIPALSVENPRRGNSRMANAPGHTYGAKCRLAPVQRAPKDDGLPPVEAQFFYSSVIPIDDPLSTSAALGTADSRSNKSQLRPFSRGDNNALEKAWLSLASDEDRADHENARNNREQSESAVQKTWEKRSRIVEAVAMKHIEKHPGQVQTHEVSLPVDDGLPTTPMPACCSELLLDVSEALLRVFCSLLRRTTKDLEPQAVLQDVTSAMSRLRQASTTDNSNPTIESEGIPSDPVNIKIQHPVDKWRANVEDEHKGRARSASQPMHRPSKLHTRFGSPSPVRPPPTDDGISGRPFVRVETEGVSLSSSPAKAGSSVPPSPAQASFPTKTPVTQSVKAAQTLKEMEMEHAGKSPARDDKEVPDTILDVAVGVSRLHMVSLPMLQMKPIYWSPVNDMAVVTRATWFYRDTMLPVPPLVANQLEAGYHELKPWTETWSDELRCAIDVGPAGEEKVSHRLWPDTTKATKKQVKGQPLPDEPIVSAEPFCAARCFRGEAATEGSIEPIQIKEDDEKEPPNKPFSNYHVIYKNETEAYLLKPSLKPSAYYGRRSVQKIMKGVNIGIQVVRGFDRKRWERLHSKKQVPAQPGASAAEESHENAGGEVCVACKADKDRGQVTDLVLVAHGIGQKLAERVESYHFTHAINAFRRSVNIELGNPLVQQVIREGHNGMMVLPLNWRMGLSFEDGGPLREEDRDKHAPETFGLKDIEPKTIPAVRSMISDIMFDIPFYMSHHKGKMISALVSEANRVYRLWCRNNPGFSQNGRVHLIGHSLGSAMACEILSRQPTRVPRLNLSHPEPETQFFEFDTTNLFLVGSPAGFFLLLERGALLPRRGRRKPGADLADINSEAITGEEGTYGCIAVDNIYNILAKEDPIAYLLNGAVDPHYASSLKPAHVPSATNSLFKSLNDSLRGIIPGMAPPSNPLDPTRNPEADDSASRPNHQRLPSQLELEVHDFNREEMAERKAFLLNDNGQIDWYLKSGGGPLEIQYLNMLSAHTSYWTNGDFVRMLCVEIGRQPGRARTLPGLRAIKASKRLLPVSQ</sequence>
<feature type="region of interest" description="Disordered" evidence="1">
    <location>
        <begin position="229"/>
        <end position="253"/>
    </location>
</feature>
<reference evidence="3" key="1">
    <citation type="submission" date="2022-10" db="EMBL/GenBank/DDBJ databases">
        <title>Determination and structural analysis of whole genome sequence of Sarocladium strictum F4-1.</title>
        <authorList>
            <person name="Hu L."/>
            <person name="Jiang Y."/>
        </authorList>
    </citation>
    <scope>NUCLEOTIDE SEQUENCE</scope>
    <source>
        <strain evidence="3">F4-1</strain>
    </source>
</reference>
<feature type="region of interest" description="Disordered" evidence="1">
    <location>
        <begin position="269"/>
        <end position="349"/>
    </location>
</feature>
<feature type="domain" description="DDHD" evidence="2">
    <location>
        <begin position="817"/>
        <end position="1029"/>
    </location>
</feature>